<organism evidence="4 5">
    <name type="scientific">Sutterella parvirubra YIT 11816</name>
    <dbReference type="NCBI Taxonomy" id="762967"/>
    <lineage>
        <taxon>Bacteria</taxon>
        <taxon>Pseudomonadati</taxon>
        <taxon>Pseudomonadota</taxon>
        <taxon>Betaproteobacteria</taxon>
        <taxon>Burkholderiales</taxon>
        <taxon>Sutterellaceae</taxon>
        <taxon>Sutterella</taxon>
    </lineage>
</organism>
<dbReference type="STRING" id="762967.HMPREF9440_00661"/>
<keyword evidence="2" id="KW-0288">FMN</keyword>
<dbReference type="RefSeq" id="WP_008541284.1">
    <property type="nucleotide sequence ID" value="NZ_JH604906.1"/>
</dbReference>
<keyword evidence="5" id="KW-1185">Reference proteome</keyword>
<dbReference type="SUPFAM" id="SSF52218">
    <property type="entry name" value="Flavoproteins"/>
    <property type="match status" value="1"/>
</dbReference>
<gene>
    <name evidence="4" type="ORF">HMPREF9440_00661</name>
</gene>
<protein>
    <recommendedName>
        <fullName evidence="3">Flavodoxin-like domain-containing protein</fullName>
    </recommendedName>
</protein>
<dbReference type="Pfam" id="PF12682">
    <property type="entry name" value="Flavodoxin_4"/>
    <property type="match status" value="1"/>
</dbReference>
<accession>H3KD56</accession>
<dbReference type="HOGENOM" id="CLU_068890_4_0_4"/>
<sequence length="231" mass="25028">MTAPKYALKPVSLSAFTLNPGLTRRSAFARGAELLTLAALGTAAARSIRTVRAADAPSGPFGAPFGASSAKPRIGVFCFTWAGSGGEVASEMKRLNPSVTVTRIERAKPYPEEYTPTTEEAKREKAAAEFPELRPMPVSPKDFDVVVIGHPVWGGNLPRPLFTFLREHAEEFRGRRVLHYAMHGGSGLGDTDEDMRALLPGVPFRGVAFYGWGGLRDRDAVGIWMKQEGLL</sequence>
<reference evidence="4 5" key="1">
    <citation type="submission" date="2011-11" db="EMBL/GenBank/DDBJ databases">
        <authorList>
            <person name="Weinstock G."/>
            <person name="Sodergren E."/>
            <person name="Clifton S."/>
            <person name="Fulton L."/>
            <person name="Fulton B."/>
            <person name="Courtney L."/>
            <person name="Fronick C."/>
            <person name="Harrison M."/>
            <person name="Strong C."/>
            <person name="Farmer C."/>
            <person name="Delahaunty K."/>
            <person name="Markovic C."/>
            <person name="Hall O."/>
            <person name="Minx P."/>
            <person name="Tomlinson C."/>
            <person name="Mitreva M."/>
            <person name="Hou S."/>
            <person name="Chen J."/>
            <person name="Wollam A."/>
            <person name="Pepin K.H."/>
            <person name="Johnson M."/>
            <person name="Bhonagiri V."/>
            <person name="Zhang X."/>
            <person name="Suruliraj S."/>
            <person name="Warren W."/>
            <person name="Chinwalla A."/>
            <person name="Mardis E.R."/>
            <person name="Wilson R.K."/>
        </authorList>
    </citation>
    <scope>NUCLEOTIDE SEQUENCE [LARGE SCALE GENOMIC DNA]</scope>
    <source>
        <strain evidence="4 5">YIT 11816</strain>
    </source>
</reference>
<evidence type="ECO:0000313" key="5">
    <source>
        <dbReference type="Proteomes" id="UP000004956"/>
    </source>
</evidence>
<dbReference type="PATRIC" id="fig|762967.3.peg.537"/>
<proteinExistence type="predicted"/>
<feature type="domain" description="Flavodoxin-like" evidence="3">
    <location>
        <begin position="130"/>
        <end position="205"/>
    </location>
</feature>
<dbReference type="PANTHER" id="PTHR39201:SF1">
    <property type="entry name" value="FLAVODOXIN-LIKE DOMAIN-CONTAINING PROTEIN"/>
    <property type="match status" value="1"/>
</dbReference>
<dbReference type="Proteomes" id="UP000004956">
    <property type="component" value="Unassembled WGS sequence"/>
</dbReference>
<dbReference type="OrthoDB" id="9806505at2"/>
<dbReference type="EMBL" id="AFBQ01000086">
    <property type="protein sequence ID" value="EHY31950.1"/>
    <property type="molecule type" value="Genomic_DNA"/>
</dbReference>
<name>H3KD56_9BURK</name>
<evidence type="ECO:0000313" key="4">
    <source>
        <dbReference type="EMBL" id="EHY31950.1"/>
    </source>
</evidence>
<keyword evidence="1" id="KW-0285">Flavoprotein</keyword>
<comment type="caution">
    <text evidence="4">The sequence shown here is derived from an EMBL/GenBank/DDBJ whole genome shotgun (WGS) entry which is preliminary data.</text>
</comment>
<dbReference type="InterPro" id="IPR008254">
    <property type="entry name" value="Flavodoxin/NO_synth"/>
</dbReference>
<dbReference type="GO" id="GO:0010181">
    <property type="term" value="F:FMN binding"/>
    <property type="evidence" value="ECO:0007669"/>
    <property type="project" value="InterPro"/>
</dbReference>
<evidence type="ECO:0000256" key="1">
    <source>
        <dbReference type="ARBA" id="ARBA00022630"/>
    </source>
</evidence>
<evidence type="ECO:0000259" key="3">
    <source>
        <dbReference type="Pfam" id="PF12682"/>
    </source>
</evidence>
<evidence type="ECO:0000256" key="2">
    <source>
        <dbReference type="ARBA" id="ARBA00022643"/>
    </source>
</evidence>
<dbReference type="InterPro" id="IPR029039">
    <property type="entry name" value="Flavoprotein-like_sf"/>
</dbReference>
<dbReference type="PANTHER" id="PTHR39201">
    <property type="entry name" value="EXPORTED PROTEIN-RELATED"/>
    <property type="match status" value="1"/>
</dbReference>
<dbReference type="Gene3D" id="3.40.50.360">
    <property type="match status" value="1"/>
</dbReference>
<dbReference type="AlphaFoldDB" id="H3KD56"/>